<dbReference type="RefSeq" id="WP_275682804.1">
    <property type="nucleotide sequence ID" value="NZ_JAJLJH010000003.1"/>
</dbReference>
<evidence type="ECO:0000313" key="1">
    <source>
        <dbReference type="EMBL" id="MCK9686764.1"/>
    </source>
</evidence>
<name>A0A9X2C2F2_9BURK</name>
<accession>A0A9X2C2F2</accession>
<proteinExistence type="predicted"/>
<dbReference type="PROSITE" id="PS51257">
    <property type="entry name" value="PROKAR_LIPOPROTEIN"/>
    <property type="match status" value="1"/>
</dbReference>
<dbReference type="Proteomes" id="UP001139353">
    <property type="component" value="Unassembled WGS sequence"/>
</dbReference>
<dbReference type="AlphaFoldDB" id="A0A9X2C2F2"/>
<dbReference type="InterPro" id="IPR009389">
    <property type="entry name" value="DUF1045"/>
</dbReference>
<comment type="caution">
    <text evidence="1">The sequence shown here is derived from an EMBL/GenBank/DDBJ whole genome shotgun (WGS) entry which is preliminary data.</text>
</comment>
<keyword evidence="2" id="KW-1185">Reference proteome</keyword>
<dbReference type="EMBL" id="JAJLJH010000003">
    <property type="protein sequence ID" value="MCK9686764.1"/>
    <property type="molecule type" value="Genomic_DNA"/>
</dbReference>
<organism evidence="1 2">
    <name type="scientific">Scleromatobacter humisilvae</name>
    <dbReference type="NCBI Taxonomy" id="2897159"/>
    <lineage>
        <taxon>Bacteria</taxon>
        <taxon>Pseudomonadati</taxon>
        <taxon>Pseudomonadota</taxon>
        <taxon>Betaproteobacteria</taxon>
        <taxon>Burkholderiales</taxon>
        <taxon>Sphaerotilaceae</taxon>
        <taxon>Scleromatobacter</taxon>
    </lineage>
</organism>
<evidence type="ECO:0000313" key="2">
    <source>
        <dbReference type="Proteomes" id="UP001139353"/>
    </source>
</evidence>
<dbReference type="PIRSF" id="PIRSF033328">
    <property type="entry name" value="Phest_Mll4975"/>
    <property type="match status" value="1"/>
</dbReference>
<sequence>MTTRYALYFAPAATHPLWIAGCDWLGRDPGSGAHGARGPHRDDPCRYGFHATLKAPFALRDGTTRPQLLAALSHFVDERAPFAMPRLAVAALGHFLALRPAERDATAASEPLRTLADDCVRLFDDFRRPPAPAEIARRLAAGLDERQRGNVDRWGYPHVFEHWRFHMTLTDSLADDALRAELLADAARHFADALAEPLRCEGVALFVEDAPGADFQLLRRFEFAR</sequence>
<protein>
    <submittedName>
        <fullName evidence="1">DUF1045 domain-containing protein</fullName>
    </submittedName>
</protein>
<reference evidence="1" key="1">
    <citation type="submission" date="2021-11" db="EMBL/GenBank/DDBJ databases">
        <title>BS-T2-15 a new species belonging to the Comamonadaceae family isolated from the soil of a French oak forest.</title>
        <authorList>
            <person name="Mieszkin S."/>
            <person name="Alain K."/>
        </authorList>
    </citation>
    <scope>NUCLEOTIDE SEQUENCE</scope>
    <source>
        <strain evidence="1">BS-T2-15</strain>
    </source>
</reference>
<gene>
    <name evidence="1" type="ORF">LPC04_13710</name>
</gene>
<dbReference type="Pfam" id="PF06299">
    <property type="entry name" value="DUF1045"/>
    <property type="match status" value="1"/>
</dbReference>